<comment type="function">
    <text evidence="4">Involved in the maturation of [NiFe] hydrogenases. Required for nickel insertion into the metal center of the hydrogenase.</text>
</comment>
<accession>A0A344ULS0</accession>
<feature type="binding site" evidence="4">
    <location>
        <position position="165"/>
    </location>
    <ligand>
        <name>Zn(2+)</name>
        <dbReference type="ChEBI" id="CHEBI:29105"/>
    </ligand>
</feature>
<organism evidence="6 7">
    <name type="scientific">Chromobacterium phragmitis</name>
    <dbReference type="NCBI Taxonomy" id="2202141"/>
    <lineage>
        <taxon>Bacteria</taxon>
        <taxon>Pseudomonadati</taxon>
        <taxon>Pseudomonadota</taxon>
        <taxon>Betaproteobacteria</taxon>
        <taxon>Neisseriales</taxon>
        <taxon>Chromobacteriaceae</taxon>
        <taxon>Chromobacterium</taxon>
    </lineage>
</organism>
<evidence type="ECO:0000256" key="3">
    <source>
        <dbReference type="ARBA" id="ARBA00022833"/>
    </source>
</evidence>
<dbReference type="PANTHER" id="PTHR34535:SF3">
    <property type="entry name" value="HYDROGENASE MATURATION FACTOR HYPA"/>
    <property type="match status" value="1"/>
</dbReference>
<dbReference type="KEGG" id="chrb:DK843_19095"/>
<gene>
    <name evidence="4" type="primary">hypA</name>
    <name evidence="6" type="ORF">DK843_19095</name>
</gene>
<dbReference type="EMBL" id="CP029554">
    <property type="protein sequence ID" value="AXE36218.1"/>
    <property type="molecule type" value="Genomic_DNA"/>
</dbReference>
<proteinExistence type="inferred from homology"/>
<name>A0A344ULS0_9NEIS</name>
<evidence type="ECO:0000256" key="4">
    <source>
        <dbReference type="HAMAP-Rule" id="MF_00213"/>
    </source>
</evidence>
<keyword evidence="2 4" id="KW-0479">Metal-binding</keyword>
<dbReference type="GO" id="GO:0016151">
    <property type="term" value="F:nickel cation binding"/>
    <property type="evidence" value="ECO:0007669"/>
    <property type="project" value="UniProtKB-UniRule"/>
</dbReference>
<feature type="binding site" evidence="4">
    <location>
        <position position="149"/>
    </location>
    <ligand>
        <name>Zn(2+)</name>
        <dbReference type="ChEBI" id="CHEBI:29105"/>
    </ligand>
</feature>
<feature type="region of interest" description="Disordered" evidence="5">
    <location>
        <begin position="1"/>
        <end position="74"/>
    </location>
</feature>
<dbReference type="GO" id="GO:0051604">
    <property type="term" value="P:protein maturation"/>
    <property type="evidence" value="ECO:0007669"/>
    <property type="project" value="InterPro"/>
</dbReference>
<feature type="binding site" evidence="4">
    <location>
        <position position="78"/>
    </location>
    <ligand>
        <name>Ni(2+)</name>
        <dbReference type="ChEBI" id="CHEBI:49786"/>
    </ligand>
</feature>
<dbReference type="PANTHER" id="PTHR34535">
    <property type="entry name" value="HYDROGENASE MATURATION FACTOR HYPA"/>
    <property type="match status" value="1"/>
</dbReference>
<comment type="similarity">
    <text evidence="4">Belongs to the HypA/HybF family.</text>
</comment>
<evidence type="ECO:0000256" key="1">
    <source>
        <dbReference type="ARBA" id="ARBA00022596"/>
    </source>
</evidence>
<dbReference type="Pfam" id="PF01155">
    <property type="entry name" value="HypA"/>
    <property type="match status" value="1"/>
</dbReference>
<dbReference type="InterPro" id="IPR000688">
    <property type="entry name" value="HypA/HybF"/>
</dbReference>
<feature type="compositionally biased region" description="Polar residues" evidence="5">
    <location>
        <begin position="24"/>
        <end position="41"/>
    </location>
</feature>
<feature type="binding site" evidence="4">
    <location>
        <position position="152"/>
    </location>
    <ligand>
        <name>Zn(2+)</name>
        <dbReference type="ChEBI" id="CHEBI:29105"/>
    </ligand>
</feature>
<reference evidence="6 7" key="1">
    <citation type="submission" date="2018-05" db="EMBL/GenBank/DDBJ databases">
        <title>Genome sequencing, assembly and analysis of the novel insecticidal bacterium, Chromobacterium phragmitis.</title>
        <authorList>
            <person name="Sparks M.E."/>
            <person name="Blackburn M.B."/>
            <person name="Gundersen-Rindal D.E."/>
        </authorList>
    </citation>
    <scope>NUCLEOTIDE SEQUENCE [LARGE SCALE GENOMIC DNA]</scope>
    <source>
        <strain evidence="6">IIBBL 274-1</strain>
    </source>
</reference>
<dbReference type="Proteomes" id="UP000252038">
    <property type="component" value="Chromosome"/>
</dbReference>
<keyword evidence="1 4" id="KW-0533">Nickel</keyword>
<protein>
    <recommendedName>
        <fullName evidence="4">Hydrogenase maturation factor HypA</fullName>
    </recommendedName>
</protein>
<feature type="binding site" evidence="4">
    <location>
        <position position="168"/>
    </location>
    <ligand>
        <name>Zn(2+)</name>
        <dbReference type="ChEBI" id="CHEBI:29105"/>
    </ligand>
</feature>
<dbReference type="GO" id="GO:0008270">
    <property type="term" value="F:zinc ion binding"/>
    <property type="evidence" value="ECO:0007669"/>
    <property type="project" value="UniProtKB-UniRule"/>
</dbReference>
<evidence type="ECO:0000256" key="2">
    <source>
        <dbReference type="ARBA" id="ARBA00022723"/>
    </source>
</evidence>
<evidence type="ECO:0000313" key="6">
    <source>
        <dbReference type="EMBL" id="AXE36218.1"/>
    </source>
</evidence>
<sequence length="189" mass="19942">MASFAKTRVHALHKPCQPPASAQCPVSKQKSGLTPVSNAATAQPRIVRSDDASTPPPAAKPPHRPHRGAGRPGEKTVHELTLAESVVAIAEAAARRAGARRVTRVRLALGLLAHAETDTLLYCCQLAARDTLAADAEFQAERRPAQAHCGDCGQRAEIASLPARCPRCGGENLALEGGDEMRVVDIGIR</sequence>
<evidence type="ECO:0000256" key="5">
    <source>
        <dbReference type="SAM" id="MobiDB-lite"/>
    </source>
</evidence>
<dbReference type="AlphaFoldDB" id="A0A344ULS0"/>
<evidence type="ECO:0000313" key="7">
    <source>
        <dbReference type="Proteomes" id="UP000252038"/>
    </source>
</evidence>
<dbReference type="HAMAP" id="MF_00213">
    <property type="entry name" value="HypA_HybF"/>
    <property type="match status" value="1"/>
</dbReference>
<keyword evidence="3 4" id="KW-0862">Zinc</keyword>
<dbReference type="Gene3D" id="3.30.2320.80">
    <property type="match status" value="1"/>
</dbReference>